<dbReference type="Pfam" id="PF09666">
    <property type="entry name" value="Sororin_middle"/>
    <property type="match status" value="1"/>
</dbReference>
<dbReference type="GO" id="GO:0007064">
    <property type="term" value="P:mitotic sister chromatid cohesion"/>
    <property type="evidence" value="ECO:0007669"/>
    <property type="project" value="TreeGrafter"/>
</dbReference>
<keyword evidence="3" id="KW-0158">Chromosome</keyword>
<keyword evidence="5" id="KW-0498">Mitosis</keyword>
<evidence type="ECO:0000313" key="12">
    <source>
        <dbReference type="EMBL" id="KAJ8337991.1"/>
    </source>
</evidence>
<accession>A0A9Q1EFT8</accession>
<dbReference type="GO" id="GO:0007080">
    <property type="term" value="P:mitotic metaphase chromosome alignment"/>
    <property type="evidence" value="ECO:0007669"/>
    <property type="project" value="TreeGrafter"/>
</dbReference>
<dbReference type="AlphaFoldDB" id="A0A9Q1EFT8"/>
<dbReference type="GO" id="GO:0005694">
    <property type="term" value="C:chromosome"/>
    <property type="evidence" value="ECO:0007669"/>
    <property type="project" value="UniProtKB-SubCell"/>
</dbReference>
<dbReference type="GO" id="GO:0005634">
    <property type="term" value="C:nucleus"/>
    <property type="evidence" value="ECO:0007669"/>
    <property type="project" value="UniProtKB-SubCell"/>
</dbReference>
<keyword evidence="7" id="KW-0131">Cell cycle</keyword>
<evidence type="ECO:0000259" key="10">
    <source>
        <dbReference type="Pfam" id="PF09666"/>
    </source>
</evidence>
<dbReference type="InterPro" id="IPR057337">
    <property type="entry name" value="Sororin_C"/>
</dbReference>
<dbReference type="PANTHER" id="PTHR31092">
    <property type="entry name" value="SORORIN"/>
    <property type="match status" value="1"/>
</dbReference>
<evidence type="ECO:0000256" key="6">
    <source>
        <dbReference type="ARBA" id="ARBA00023242"/>
    </source>
</evidence>
<comment type="subcellular location">
    <subcellularLocation>
        <location evidence="2">Chromosome</location>
    </subcellularLocation>
    <subcellularLocation>
        <location evidence="1">Nucleus</location>
    </subcellularLocation>
</comment>
<evidence type="ECO:0000256" key="5">
    <source>
        <dbReference type="ARBA" id="ARBA00022776"/>
    </source>
</evidence>
<reference evidence="12" key="1">
    <citation type="journal article" date="2023" name="Science">
        <title>Genome structures resolve the early diversification of teleost fishes.</title>
        <authorList>
            <person name="Parey E."/>
            <person name="Louis A."/>
            <person name="Montfort J."/>
            <person name="Bouchez O."/>
            <person name="Roques C."/>
            <person name="Iampietro C."/>
            <person name="Lluch J."/>
            <person name="Castinel A."/>
            <person name="Donnadieu C."/>
            <person name="Desvignes T."/>
            <person name="Floi Bucao C."/>
            <person name="Jouanno E."/>
            <person name="Wen M."/>
            <person name="Mejri S."/>
            <person name="Dirks R."/>
            <person name="Jansen H."/>
            <person name="Henkel C."/>
            <person name="Chen W.J."/>
            <person name="Zahm M."/>
            <person name="Cabau C."/>
            <person name="Klopp C."/>
            <person name="Thompson A.W."/>
            <person name="Robinson-Rechavi M."/>
            <person name="Braasch I."/>
            <person name="Lecointre G."/>
            <person name="Bobe J."/>
            <person name="Postlethwait J.H."/>
            <person name="Berthelot C."/>
            <person name="Roest Crollius H."/>
            <person name="Guiguen Y."/>
        </authorList>
    </citation>
    <scope>NUCLEOTIDE SEQUENCE</scope>
    <source>
        <strain evidence="12">WJC10195</strain>
    </source>
</reference>
<feature type="region of interest" description="Disordered" evidence="9">
    <location>
        <begin position="54"/>
        <end position="94"/>
    </location>
</feature>
<feature type="region of interest" description="Disordered" evidence="9">
    <location>
        <begin position="114"/>
        <end position="137"/>
    </location>
</feature>
<dbReference type="EMBL" id="JAINUF010000018">
    <property type="protein sequence ID" value="KAJ8337991.1"/>
    <property type="molecule type" value="Genomic_DNA"/>
</dbReference>
<evidence type="ECO:0000256" key="7">
    <source>
        <dbReference type="ARBA" id="ARBA00023306"/>
    </source>
</evidence>
<dbReference type="GO" id="GO:0031536">
    <property type="term" value="P:positive regulation of exit from mitosis"/>
    <property type="evidence" value="ECO:0007669"/>
    <property type="project" value="TreeGrafter"/>
</dbReference>
<evidence type="ECO:0000256" key="4">
    <source>
        <dbReference type="ARBA" id="ARBA00022618"/>
    </source>
</evidence>
<evidence type="ECO:0000256" key="2">
    <source>
        <dbReference type="ARBA" id="ARBA00004286"/>
    </source>
</evidence>
<evidence type="ECO:0000256" key="8">
    <source>
        <dbReference type="ARBA" id="ARBA00093465"/>
    </source>
</evidence>
<dbReference type="Pfam" id="PF25220">
    <property type="entry name" value="Sororin_C"/>
    <property type="match status" value="1"/>
</dbReference>
<dbReference type="GO" id="GO:0051301">
    <property type="term" value="P:cell division"/>
    <property type="evidence" value="ECO:0007669"/>
    <property type="project" value="UniProtKB-KW"/>
</dbReference>
<evidence type="ECO:0000313" key="13">
    <source>
        <dbReference type="Proteomes" id="UP001152622"/>
    </source>
</evidence>
<keyword evidence="6" id="KW-0539">Nucleus</keyword>
<keyword evidence="13" id="KW-1185">Reference proteome</keyword>
<dbReference type="PANTHER" id="PTHR31092:SF2">
    <property type="entry name" value="SORORIN"/>
    <property type="match status" value="1"/>
</dbReference>
<feature type="domain" description="Sororin C-terminal region" evidence="11">
    <location>
        <begin position="244"/>
        <end position="267"/>
    </location>
</feature>
<dbReference type="Proteomes" id="UP001152622">
    <property type="component" value="Chromosome 18"/>
</dbReference>
<evidence type="ECO:0008006" key="14">
    <source>
        <dbReference type="Google" id="ProtNLM"/>
    </source>
</evidence>
<dbReference type="GO" id="GO:0006302">
    <property type="term" value="P:double-strand break repair"/>
    <property type="evidence" value="ECO:0007669"/>
    <property type="project" value="TreeGrafter"/>
</dbReference>
<name>A0A9Q1EFT8_SYNKA</name>
<evidence type="ECO:0000256" key="9">
    <source>
        <dbReference type="SAM" id="MobiDB-lite"/>
    </source>
</evidence>
<evidence type="ECO:0000256" key="1">
    <source>
        <dbReference type="ARBA" id="ARBA00004123"/>
    </source>
</evidence>
<gene>
    <name evidence="12" type="ORF">SKAU_G00369570</name>
</gene>
<protein>
    <recommendedName>
        <fullName evidence="14">Cell division cycle associated 5</fullName>
    </recommendedName>
</protein>
<dbReference type="InterPro" id="IPR057261">
    <property type="entry name" value="Sororin-like_M"/>
</dbReference>
<proteinExistence type="inferred from homology"/>
<feature type="domain" description="Sororin-like middle region" evidence="10">
    <location>
        <begin position="95"/>
        <end position="228"/>
    </location>
</feature>
<comment type="similarity">
    <text evidence="8">Belongs to the sororin family.</text>
</comment>
<evidence type="ECO:0000259" key="11">
    <source>
        <dbReference type="Pfam" id="PF25220"/>
    </source>
</evidence>
<keyword evidence="4" id="KW-0132">Cell division</keyword>
<sequence length="267" mass="29308">MIQILTAHINEGDRRDCVTLLRSAVKTWRVHSENVPSVVPAVKRSITVRKILPRKTQVTGTTGPSVRRSPRVSAECNKENANRLSGPKWEQPKLATSTPAPAALLKPAVLSPILASASPPPEQRQDPRSLEWSQKVRRSYSRLSGDHSFESSLAQAPSPPAPCRRETLFGFELLQTPPVTGRRAKRSGAPAEISLSVSGASLSLQEGNGSVADSPECDLNIPGVVLVKEKRKRRKKVQPMKMSEFDFLAEKMNAEFNEAESFDLVVE</sequence>
<dbReference type="OrthoDB" id="9949198at2759"/>
<organism evidence="12 13">
    <name type="scientific">Synaphobranchus kaupii</name>
    <name type="common">Kaup's arrowtooth eel</name>
    <dbReference type="NCBI Taxonomy" id="118154"/>
    <lineage>
        <taxon>Eukaryota</taxon>
        <taxon>Metazoa</taxon>
        <taxon>Chordata</taxon>
        <taxon>Craniata</taxon>
        <taxon>Vertebrata</taxon>
        <taxon>Euteleostomi</taxon>
        <taxon>Actinopterygii</taxon>
        <taxon>Neopterygii</taxon>
        <taxon>Teleostei</taxon>
        <taxon>Anguilliformes</taxon>
        <taxon>Synaphobranchidae</taxon>
        <taxon>Synaphobranchus</taxon>
    </lineage>
</organism>
<dbReference type="InterPro" id="IPR018605">
    <property type="entry name" value="Sororin"/>
</dbReference>
<evidence type="ECO:0000256" key="3">
    <source>
        <dbReference type="ARBA" id="ARBA00022454"/>
    </source>
</evidence>
<comment type="caution">
    <text evidence="12">The sequence shown here is derived from an EMBL/GenBank/DDBJ whole genome shotgun (WGS) entry which is preliminary data.</text>
</comment>